<evidence type="ECO:0000313" key="9">
    <source>
        <dbReference type="EMBL" id="KAJ0201024.1"/>
    </source>
</evidence>
<evidence type="ECO:0000256" key="2">
    <source>
        <dbReference type="ARBA" id="ARBA00022722"/>
    </source>
</evidence>
<dbReference type="SUPFAM" id="SSF53098">
    <property type="entry name" value="Ribonuclease H-like"/>
    <property type="match status" value="1"/>
</dbReference>
<dbReference type="GO" id="GO:0071039">
    <property type="term" value="P:nuclear polyadenylation-dependent CUT catabolic process"/>
    <property type="evidence" value="ECO:0000318"/>
    <property type="project" value="GO_Central"/>
</dbReference>
<reference evidence="9 10" key="1">
    <citation type="journal article" date="2017" name="Nat. Commun.">
        <title>Genome assembly with in vitro proximity ligation data and whole-genome triplication in lettuce.</title>
        <authorList>
            <person name="Reyes-Chin-Wo S."/>
            <person name="Wang Z."/>
            <person name="Yang X."/>
            <person name="Kozik A."/>
            <person name="Arikit S."/>
            <person name="Song C."/>
            <person name="Xia L."/>
            <person name="Froenicke L."/>
            <person name="Lavelle D.O."/>
            <person name="Truco M.J."/>
            <person name="Xia R."/>
            <person name="Zhu S."/>
            <person name="Xu C."/>
            <person name="Xu H."/>
            <person name="Xu X."/>
            <person name="Cox K."/>
            <person name="Korf I."/>
            <person name="Meyers B.C."/>
            <person name="Michelmore R.W."/>
        </authorList>
    </citation>
    <scope>NUCLEOTIDE SEQUENCE [LARGE SCALE GENOMIC DNA]</scope>
    <source>
        <strain evidence="10">cv. Salinas</strain>
        <tissue evidence="9">Seedlings</tissue>
    </source>
</reference>
<dbReference type="InterPro" id="IPR044876">
    <property type="entry name" value="HRDC_dom_sf"/>
</dbReference>
<dbReference type="GO" id="GO:0071044">
    <property type="term" value="P:histone mRNA catabolic process"/>
    <property type="evidence" value="ECO:0000318"/>
    <property type="project" value="GO_Central"/>
</dbReference>
<accession>A0A9R1X6Z0</accession>
<evidence type="ECO:0000256" key="7">
    <source>
        <dbReference type="SAM" id="MobiDB-lite"/>
    </source>
</evidence>
<dbReference type="PANTHER" id="PTHR12124">
    <property type="entry name" value="POLYMYOSITIS/SCLERODERMA AUTOANTIGEN-RELATED"/>
    <property type="match status" value="1"/>
</dbReference>
<dbReference type="InterPro" id="IPR045092">
    <property type="entry name" value="Rrp6-like"/>
</dbReference>
<keyword evidence="5" id="KW-0943">RNA-mediated gene silencing</keyword>
<dbReference type="GO" id="GO:0005730">
    <property type="term" value="C:nucleolus"/>
    <property type="evidence" value="ECO:0000318"/>
    <property type="project" value="GO_Central"/>
</dbReference>
<gene>
    <name evidence="9" type="ORF">LSAT_V11C600311430</name>
</gene>
<evidence type="ECO:0000256" key="3">
    <source>
        <dbReference type="ARBA" id="ARBA00022801"/>
    </source>
</evidence>
<dbReference type="SMART" id="SM00341">
    <property type="entry name" value="HRDC"/>
    <property type="match status" value="1"/>
</dbReference>
<keyword evidence="2" id="KW-0540">Nuclease</keyword>
<comment type="subcellular location">
    <subcellularLocation>
        <location evidence="1">Nucleus</location>
    </subcellularLocation>
</comment>
<feature type="region of interest" description="Disordered" evidence="7">
    <location>
        <begin position="690"/>
        <end position="710"/>
    </location>
</feature>
<evidence type="ECO:0000256" key="4">
    <source>
        <dbReference type="ARBA" id="ARBA00022839"/>
    </source>
</evidence>
<dbReference type="SUPFAM" id="SSF47819">
    <property type="entry name" value="HRDC-like"/>
    <property type="match status" value="1"/>
</dbReference>
<evidence type="ECO:0000259" key="8">
    <source>
        <dbReference type="PROSITE" id="PS50967"/>
    </source>
</evidence>
<keyword evidence="4" id="KW-0269">Exonuclease</keyword>
<dbReference type="FunFam" id="1.10.150.80:FF:000001">
    <property type="entry name" value="Putative exosome component 10"/>
    <property type="match status" value="1"/>
</dbReference>
<dbReference type="GO" id="GO:0071037">
    <property type="term" value="P:nuclear polyadenylation-dependent snRNA catabolic process"/>
    <property type="evidence" value="ECO:0000318"/>
    <property type="project" value="GO_Central"/>
</dbReference>
<dbReference type="GO" id="GO:0000176">
    <property type="term" value="C:nuclear exosome (RNase complex)"/>
    <property type="evidence" value="ECO:0000318"/>
    <property type="project" value="GO_Central"/>
</dbReference>
<dbReference type="AlphaFoldDB" id="A0A9R1X6Z0"/>
<dbReference type="Gene3D" id="1.10.150.80">
    <property type="entry name" value="HRDC domain"/>
    <property type="match status" value="1"/>
</dbReference>
<dbReference type="InterPro" id="IPR049559">
    <property type="entry name" value="Rrp6p-like_exo"/>
</dbReference>
<dbReference type="GO" id="GO:0071035">
    <property type="term" value="P:nuclear polyadenylation-dependent rRNA catabolic process"/>
    <property type="evidence" value="ECO:0000318"/>
    <property type="project" value="GO_Central"/>
</dbReference>
<sequence>MDPSFTQESRTQKSLVASSVKRNSFSSMSKISGCSGEISSNKNINFYVNFEEFKNPIQETSKKSSQLILEYIPSEKLWGKTQKRFPKNDLKYDEVYNWLININHEMFERFDVSVDEIKKSRYKEQKLINLTNDTKFQLVNLKKEKVIEKDLLLNSNCPNMEANHSSSVKVVSLEDINAMGTQRPKVSFHMNWIPKPQDVYNIVVNNVNQPFQHVWLKTSEDGSRLIHPLEKHSVFDFVNKSMTNTEPLKPPPVETTPLKFVQDVKDLKELVAKLHDTNEFAVDLEHNQYRSFQGLTCLMQISTRTEDFIVDTLKLRVHIGPYLREIFKDPTKRKVMHGADKDILWLQRDFGIYVCNMFDTGQASRVLKMERNRLDYLLIYFCGVAANKEYQTADWRLRPLTDEMLRYARDDTHYLLYVYDLMKKRLLSSSTDPNNPDALLVEVYQRSYDVCMQLYEKDILTESSYLNIYGLHEADLNGQQLSVVAALCEWRDIVARAEDESTGYVLPNKILIEIAKKMPITNEDLRGLLTSNHPHIERNLTSIVSIIQNSMYNAAEFEGVARRLKEEHMEMKWFEEVSASSGAIGANSLSNIAGNQSGKKAGSVVAGVNWNIPMNGSGFINTKVTLQNMVENICVGNAAGNRKLDLDSKLSSSFPKCLQTSNGRIMMKQKEEDKDDGKKVIPEKWIVNKSAGGCKDSGGGRPRPRSGLVTDIVNRV</sequence>
<dbReference type="Gramene" id="rna-gnl|WGS:NBSK|LSAT_6X31721_mrna">
    <property type="protein sequence ID" value="cds-PLY69523.1"/>
    <property type="gene ID" value="gene-LSAT_6X31721"/>
</dbReference>
<dbReference type="GO" id="GO:0071051">
    <property type="term" value="P:poly(A)-dependent snoRNA 3'-end processing"/>
    <property type="evidence" value="ECO:0000318"/>
    <property type="project" value="GO_Central"/>
</dbReference>
<evidence type="ECO:0000313" key="10">
    <source>
        <dbReference type="Proteomes" id="UP000235145"/>
    </source>
</evidence>
<name>A0A9R1X6Z0_LACSA</name>
<dbReference type="FunFam" id="3.30.420.10:FF:000065">
    <property type="entry name" value="Protein RRP6-like 2 isoform A"/>
    <property type="match status" value="1"/>
</dbReference>
<dbReference type="PROSITE" id="PS50967">
    <property type="entry name" value="HRDC"/>
    <property type="match status" value="1"/>
</dbReference>
<dbReference type="InterPro" id="IPR036397">
    <property type="entry name" value="RNaseH_sf"/>
</dbReference>
<dbReference type="GO" id="GO:0071036">
    <property type="term" value="P:nuclear polyadenylation-dependent snoRNA catabolic process"/>
    <property type="evidence" value="ECO:0000318"/>
    <property type="project" value="GO_Central"/>
</dbReference>
<keyword evidence="3" id="KW-0378">Hydrolase</keyword>
<dbReference type="Pfam" id="PF00570">
    <property type="entry name" value="HRDC"/>
    <property type="match status" value="1"/>
</dbReference>
<dbReference type="GO" id="GO:0080188">
    <property type="term" value="P:gene silencing by siRNA-directed DNA methylation"/>
    <property type="evidence" value="ECO:0007669"/>
    <property type="project" value="UniProtKB-ARBA"/>
</dbReference>
<keyword evidence="6" id="KW-0539">Nucleus</keyword>
<evidence type="ECO:0000256" key="6">
    <source>
        <dbReference type="ARBA" id="ARBA00023242"/>
    </source>
</evidence>
<feature type="domain" description="HRDC" evidence="8">
    <location>
        <begin position="477"/>
        <end position="557"/>
    </location>
</feature>
<comment type="caution">
    <text evidence="9">The sequence shown here is derived from an EMBL/GenBank/DDBJ whole genome shotgun (WGS) entry which is preliminary data.</text>
</comment>
<dbReference type="GO" id="GO:0000166">
    <property type="term" value="F:nucleotide binding"/>
    <property type="evidence" value="ECO:0007669"/>
    <property type="project" value="InterPro"/>
</dbReference>
<evidence type="ECO:0000256" key="1">
    <source>
        <dbReference type="ARBA" id="ARBA00004123"/>
    </source>
</evidence>
<dbReference type="CDD" id="cd06147">
    <property type="entry name" value="Rrp6p_like_exo"/>
    <property type="match status" value="1"/>
</dbReference>
<evidence type="ECO:0000256" key="5">
    <source>
        <dbReference type="ARBA" id="ARBA00023158"/>
    </source>
</evidence>
<keyword evidence="10" id="KW-1185">Reference proteome</keyword>
<dbReference type="Proteomes" id="UP000235145">
    <property type="component" value="Unassembled WGS sequence"/>
</dbReference>
<dbReference type="GO" id="GO:0000175">
    <property type="term" value="F:3'-5'-RNA exonuclease activity"/>
    <property type="evidence" value="ECO:0000318"/>
    <property type="project" value="GO_Central"/>
</dbReference>
<dbReference type="Pfam" id="PF01612">
    <property type="entry name" value="DNA_pol_A_exo1"/>
    <property type="match status" value="1"/>
</dbReference>
<dbReference type="GO" id="GO:0000467">
    <property type="term" value="P:exonucleolytic trimming to generate mature 3'-end of 5.8S rRNA from tricistronic rRNA transcript (SSU-rRNA, 5.8S rRNA, LSU-rRNA)"/>
    <property type="evidence" value="ECO:0000318"/>
    <property type="project" value="GO_Central"/>
</dbReference>
<dbReference type="SMART" id="SM00474">
    <property type="entry name" value="35EXOc"/>
    <property type="match status" value="1"/>
</dbReference>
<proteinExistence type="predicted"/>
<organism evidence="9 10">
    <name type="scientific">Lactuca sativa</name>
    <name type="common">Garden lettuce</name>
    <dbReference type="NCBI Taxonomy" id="4236"/>
    <lineage>
        <taxon>Eukaryota</taxon>
        <taxon>Viridiplantae</taxon>
        <taxon>Streptophyta</taxon>
        <taxon>Embryophyta</taxon>
        <taxon>Tracheophyta</taxon>
        <taxon>Spermatophyta</taxon>
        <taxon>Magnoliopsida</taxon>
        <taxon>eudicotyledons</taxon>
        <taxon>Gunneridae</taxon>
        <taxon>Pentapetalae</taxon>
        <taxon>asterids</taxon>
        <taxon>campanulids</taxon>
        <taxon>Asterales</taxon>
        <taxon>Asteraceae</taxon>
        <taxon>Cichorioideae</taxon>
        <taxon>Cichorieae</taxon>
        <taxon>Lactucinae</taxon>
        <taxon>Lactuca</taxon>
    </lineage>
</organism>
<dbReference type="PANTHER" id="PTHR12124:SF47">
    <property type="entry name" value="EXOSOME COMPONENT 10"/>
    <property type="match status" value="1"/>
</dbReference>
<dbReference type="Gene3D" id="3.30.420.10">
    <property type="entry name" value="Ribonuclease H-like superfamily/Ribonuclease H"/>
    <property type="match status" value="1"/>
</dbReference>
<dbReference type="EMBL" id="NBSK02000006">
    <property type="protein sequence ID" value="KAJ0201024.1"/>
    <property type="molecule type" value="Genomic_DNA"/>
</dbReference>
<dbReference type="InterPro" id="IPR012337">
    <property type="entry name" value="RNaseH-like_sf"/>
</dbReference>
<dbReference type="InterPro" id="IPR002562">
    <property type="entry name" value="3'-5'_exonuclease_dom"/>
</dbReference>
<dbReference type="GO" id="GO:0003727">
    <property type="term" value="F:single-stranded RNA binding"/>
    <property type="evidence" value="ECO:0000318"/>
    <property type="project" value="GO_Central"/>
</dbReference>
<dbReference type="InterPro" id="IPR002121">
    <property type="entry name" value="HRDC_dom"/>
</dbReference>
<protein>
    <recommendedName>
        <fullName evidence="8">HRDC domain-containing protein</fullName>
    </recommendedName>
</protein>
<dbReference type="GO" id="GO:0071040">
    <property type="term" value="P:nuclear polyadenylation-dependent antisense transcript catabolic process"/>
    <property type="evidence" value="ECO:0000318"/>
    <property type="project" value="GO_Central"/>
</dbReference>
<dbReference type="GO" id="GO:0071038">
    <property type="term" value="P:TRAMP-dependent tRNA surveillance pathway"/>
    <property type="evidence" value="ECO:0000318"/>
    <property type="project" value="GO_Central"/>
</dbReference>
<dbReference type="InterPro" id="IPR010997">
    <property type="entry name" value="HRDC-like_sf"/>
</dbReference>